<dbReference type="InterPro" id="IPR009600">
    <property type="entry name" value="PIG-U"/>
</dbReference>
<keyword evidence="4" id="KW-0337">GPI-anchor biosynthesis</keyword>
<evidence type="ECO:0000313" key="11">
    <source>
        <dbReference type="Proteomes" id="UP000070544"/>
    </source>
</evidence>
<dbReference type="AlphaFoldDB" id="A0A139B0I0"/>
<evidence type="ECO:0000256" key="5">
    <source>
        <dbReference type="ARBA" id="ARBA00022692"/>
    </source>
</evidence>
<dbReference type="STRING" id="1344416.A0A139B0I0"/>
<dbReference type="GO" id="GO:0042765">
    <property type="term" value="C:GPI-anchor transamidase complex"/>
    <property type="evidence" value="ECO:0007669"/>
    <property type="project" value="InterPro"/>
</dbReference>
<feature type="transmembrane region" description="Helical" evidence="9">
    <location>
        <begin position="353"/>
        <end position="383"/>
    </location>
</feature>
<comment type="subcellular location">
    <subcellularLocation>
        <location evidence="1">Endoplasmic reticulum membrane</location>
        <topology evidence="1">Multi-pass membrane protein</topology>
    </subcellularLocation>
</comment>
<dbReference type="PANTHER" id="PTHR13121:SF0">
    <property type="entry name" value="PHOSPHATIDYLINOSITOL GLYCAN ANCHOR BIOSYNTHESIS CLASS U PROTEIN"/>
    <property type="match status" value="1"/>
</dbReference>
<comment type="similarity">
    <text evidence="3">Belongs to the PIGU family.</text>
</comment>
<dbReference type="OMA" id="ALWHLWI"/>
<dbReference type="OrthoDB" id="549017at2759"/>
<evidence type="ECO:0000256" key="2">
    <source>
        <dbReference type="ARBA" id="ARBA00004687"/>
    </source>
</evidence>
<feature type="transmembrane region" description="Helical" evidence="9">
    <location>
        <begin position="234"/>
        <end position="256"/>
    </location>
</feature>
<dbReference type="Proteomes" id="UP000070544">
    <property type="component" value="Unassembled WGS sequence"/>
</dbReference>
<dbReference type="Pfam" id="PF06728">
    <property type="entry name" value="PIG-U"/>
    <property type="match status" value="1"/>
</dbReference>
<keyword evidence="5 9" id="KW-0812">Transmembrane</keyword>
<evidence type="ECO:0000256" key="1">
    <source>
        <dbReference type="ARBA" id="ARBA00004477"/>
    </source>
</evidence>
<keyword evidence="7 9" id="KW-1133">Transmembrane helix</keyword>
<feature type="transmembrane region" description="Helical" evidence="9">
    <location>
        <begin position="326"/>
        <end position="347"/>
    </location>
</feature>
<evidence type="ECO:0000256" key="3">
    <source>
        <dbReference type="ARBA" id="ARBA00010026"/>
    </source>
</evidence>
<gene>
    <name evidence="10" type="ORF">M427DRAFT_92786</name>
</gene>
<protein>
    <submittedName>
        <fullName evidence="10">PIG-U-domain-containing protein</fullName>
    </submittedName>
</protein>
<keyword evidence="11" id="KW-1185">Reference proteome</keyword>
<evidence type="ECO:0000256" key="7">
    <source>
        <dbReference type="ARBA" id="ARBA00022989"/>
    </source>
</evidence>
<comment type="pathway">
    <text evidence="2">Glycolipid biosynthesis; glycosylphosphatidylinositol-anchor biosynthesis.</text>
</comment>
<sequence length="468" mass="52818">MEHLTSRGKSSFASLVSRTVLSQVPSIPKQKNAHLVPPSSFHLLRILKHGIIFGFVLRILVFTLTDAPDFMEERFEISTPVTGFKRMKEGLFLFRNGIDPYEGGLFHQAPLLLLLFHLLSKFPSVLNPVVFATADAISSLALIRIARLKLKLQRNEQWKPRGPPLWDEIGEHSANRKDGNLQIFPELVSTLYSLNPLIVAGCLGRSSVVFNNVAVMCALYYAMRGKRTLSMLSLALATYFSLYPVVLFGPCVLLLAVRNKLPVVATCAASFLCFMALLLYLSYELMGRSWNFIFATYGVILSAPDLTPNIGLWWYFNIEIFDEFRLFFLGVFNLLIVCFALPVTVRMKTNPLFAAYILSLILAVTKSYPSILDIGLYMSLFSLNPEVMKYMRHTVTLLFVTPVCVMLPPTFHYLWIYQGRANSNFLYAATLVVGAAQVVLLIDSSIAHLRREWERVNGEWRGVAARHS</sequence>
<reference evidence="10 11" key="1">
    <citation type="journal article" date="2015" name="Genome Biol. Evol.">
        <title>Phylogenomic analyses indicate that early fungi evolved digesting cell walls of algal ancestors of land plants.</title>
        <authorList>
            <person name="Chang Y."/>
            <person name="Wang S."/>
            <person name="Sekimoto S."/>
            <person name="Aerts A.L."/>
            <person name="Choi C."/>
            <person name="Clum A."/>
            <person name="LaButti K.M."/>
            <person name="Lindquist E.A."/>
            <person name="Yee Ngan C."/>
            <person name="Ohm R.A."/>
            <person name="Salamov A.A."/>
            <person name="Grigoriev I.V."/>
            <person name="Spatafora J.W."/>
            <person name="Berbee M.L."/>
        </authorList>
    </citation>
    <scope>NUCLEOTIDE SEQUENCE [LARGE SCALE GENOMIC DNA]</scope>
    <source>
        <strain evidence="10 11">JEL478</strain>
    </source>
</reference>
<keyword evidence="6" id="KW-0256">Endoplasmic reticulum</keyword>
<keyword evidence="8 9" id="KW-0472">Membrane</keyword>
<feature type="transmembrane region" description="Helical" evidence="9">
    <location>
        <begin position="395"/>
        <end position="418"/>
    </location>
</feature>
<evidence type="ECO:0000256" key="9">
    <source>
        <dbReference type="SAM" id="Phobius"/>
    </source>
</evidence>
<feature type="transmembrane region" description="Helical" evidence="9">
    <location>
        <begin position="197"/>
        <end position="222"/>
    </location>
</feature>
<evidence type="ECO:0000256" key="4">
    <source>
        <dbReference type="ARBA" id="ARBA00022502"/>
    </source>
</evidence>
<dbReference type="PANTHER" id="PTHR13121">
    <property type="entry name" value="GPI TRANSAMIDASE COMPONENT PIG-U"/>
    <property type="match status" value="1"/>
</dbReference>
<name>A0A139B0I0_GONPJ</name>
<evidence type="ECO:0000256" key="6">
    <source>
        <dbReference type="ARBA" id="ARBA00022824"/>
    </source>
</evidence>
<dbReference type="UniPathway" id="UPA00196"/>
<feature type="transmembrane region" description="Helical" evidence="9">
    <location>
        <begin position="263"/>
        <end position="283"/>
    </location>
</feature>
<organism evidence="10 11">
    <name type="scientific">Gonapodya prolifera (strain JEL478)</name>
    <name type="common">Monoblepharis prolifera</name>
    <dbReference type="NCBI Taxonomy" id="1344416"/>
    <lineage>
        <taxon>Eukaryota</taxon>
        <taxon>Fungi</taxon>
        <taxon>Fungi incertae sedis</taxon>
        <taxon>Chytridiomycota</taxon>
        <taxon>Chytridiomycota incertae sedis</taxon>
        <taxon>Monoblepharidomycetes</taxon>
        <taxon>Monoblepharidales</taxon>
        <taxon>Gonapodyaceae</taxon>
        <taxon>Gonapodya</taxon>
    </lineage>
</organism>
<proteinExistence type="inferred from homology"/>
<evidence type="ECO:0000256" key="8">
    <source>
        <dbReference type="ARBA" id="ARBA00023136"/>
    </source>
</evidence>
<dbReference type="GO" id="GO:0006506">
    <property type="term" value="P:GPI anchor biosynthetic process"/>
    <property type="evidence" value="ECO:0007669"/>
    <property type="project" value="UniProtKB-UniPathway"/>
</dbReference>
<accession>A0A139B0I0</accession>
<feature type="transmembrane region" description="Helical" evidence="9">
    <location>
        <begin position="424"/>
        <end position="442"/>
    </location>
</feature>
<evidence type="ECO:0000313" key="10">
    <source>
        <dbReference type="EMBL" id="KXS22313.1"/>
    </source>
</evidence>
<dbReference type="EMBL" id="KQ965731">
    <property type="protein sequence ID" value="KXS22313.1"/>
    <property type="molecule type" value="Genomic_DNA"/>
</dbReference>
<feature type="transmembrane region" description="Helical" evidence="9">
    <location>
        <begin position="289"/>
        <end position="314"/>
    </location>
</feature>
<dbReference type="GO" id="GO:0016255">
    <property type="term" value="P:attachment of GPI anchor to protein"/>
    <property type="evidence" value="ECO:0007669"/>
    <property type="project" value="InterPro"/>
</dbReference>